<accession>A0A835E580</accession>
<evidence type="ECO:0000313" key="3">
    <source>
        <dbReference type="Proteomes" id="UP000636709"/>
    </source>
</evidence>
<keyword evidence="3" id="KW-1185">Reference proteome</keyword>
<name>A0A835E580_9POAL</name>
<dbReference type="EMBL" id="JACEFO010002303">
    <property type="protein sequence ID" value="KAF8667080.1"/>
    <property type="molecule type" value="Genomic_DNA"/>
</dbReference>
<organism evidence="2 3">
    <name type="scientific">Digitaria exilis</name>
    <dbReference type="NCBI Taxonomy" id="1010633"/>
    <lineage>
        <taxon>Eukaryota</taxon>
        <taxon>Viridiplantae</taxon>
        <taxon>Streptophyta</taxon>
        <taxon>Embryophyta</taxon>
        <taxon>Tracheophyta</taxon>
        <taxon>Spermatophyta</taxon>
        <taxon>Magnoliopsida</taxon>
        <taxon>Liliopsida</taxon>
        <taxon>Poales</taxon>
        <taxon>Poaceae</taxon>
        <taxon>PACMAD clade</taxon>
        <taxon>Panicoideae</taxon>
        <taxon>Panicodae</taxon>
        <taxon>Paniceae</taxon>
        <taxon>Anthephorinae</taxon>
        <taxon>Digitaria</taxon>
    </lineage>
</organism>
<sequence>MAGITPEAAAYCLDEKKLMELRELVEEDDDAEAEAALEEDFRALLSMAADLEDEEGLTPEKWEWVEKTEALALSPTKSGRPRRRLRLSGQARRPGGAHRLPARRRGAAAHRARRLQEKEMRRLAAKEHLVSPAMAGFLGKLASRTDSSVDQEGYVTAPEEMAVAAQVEDAAARAVEGMGRVAGRLRRGAAAAVMKGNEEALVDALLRQAVVADAARATIETFAAAVRRFLAAAAGGGSGGGTADGCPRGRASAGATHKAFSIAHIYLLVAPAVP</sequence>
<gene>
    <name evidence="2" type="ORF">HU200_053259</name>
</gene>
<protein>
    <submittedName>
        <fullName evidence="2">Uncharacterized protein</fullName>
    </submittedName>
</protein>
<dbReference type="AlphaFoldDB" id="A0A835E580"/>
<proteinExistence type="predicted"/>
<dbReference type="Proteomes" id="UP000636709">
    <property type="component" value="Unassembled WGS sequence"/>
</dbReference>
<feature type="region of interest" description="Disordered" evidence="1">
    <location>
        <begin position="75"/>
        <end position="108"/>
    </location>
</feature>
<comment type="caution">
    <text evidence="2">The sequence shown here is derived from an EMBL/GenBank/DDBJ whole genome shotgun (WGS) entry which is preliminary data.</text>
</comment>
<evidence type="ECO:0000313" key="2">
    <source>
        <dbReference type="EMBL" id="KAF8667080.1"/>
    </source>
</evidence>
<evidence type="ECO:0000256" key="1">
    <source>
        <dbReference type="SAM" id="MobiDB-lite"/>
    </source>
</evidence>
<feature type="compositionally biased region" description="Low complexity" evidence="1">
    <location>
        <begin position="87"/>
        <end position="99"/>
    </location>
</feature>
<reference evidence="2" key="1">
    <citation type="submission" date="2020-07" db="EMBL/GenBank/DDBJ databases">
        <title>Genome sequence and genetic diversity analysis of an under-domesticated orphan crop, white fonio (Digitaria exilis).</title>
        <authorList>
            <person name="Bennetzen J.L."/>
            <person name="Chen S."/>
            <person name="Ma X."/>
            <person name="Wang X."/>
            <person name="Yssel A.E.J."/>
            <person name="Chaluvadi S.R."/>
            <person name="Johnson M."/>
            <person name="Gangashetty P."/>
            <person name="Hamidou F."/>
            <person name="Sanogo M.D."/>
            <person name="Zwaenepoel A."/>
            <person name="Wallace J."/>
            <person name="Van De Peer Y."/>
            <person name="Van Deynze A."/>
        </authorList>
    </citation>
    <scope>NUCLEOTIDE SEQUENCE</scope>
    <source>
        <tissue evidence="2">Leaves</tissue>
    </source>
</reference>